<reference evidence="1 2" key="1">
    <citation type="submission" date="2024-06" db="EMBL/GenBank/DDBJ databases">
        <title>Genomic Encyclopedia of Type Strains, Phase IV (KMG-IV): sequencing the most valuable type-strain genomes for metagenomic binning, comparative biology and taxonomic classification.</title>
        <authorList>
            <person name="Goeker M."/>
        </authorList>
    </citation>
    <scope>NUCLEOTIDE SEQUENCE [LARGE SCALE GENOMIC DNA]</scope>
    <source>
        <strain evidence="1 2">DSM 29492</strain>
    </source>
</reference>
<accession>A0ABV2M154</accession>
<dbReference type="RefSeq" id="WP_257463827.1">
    <property type="nucleotide sequence ID" value="NZ_BAABXP010000003.1"/>
</dbReference>
<dbReference type="EMBL" id="JBEPMJ010000002">
    <property type="protein sequence ID" value="MET3749237.1"/>
    <property type="molecule type" value="Genomic_DNA"/>
</dbReference>
<dbReference type="SUPFAM" id="SSF52266">
    <property type="entry name" value="SGNH hydrolase"/>
    <property type="match status" value="1"/>
</dbReference>
<dbReference type="InterPro" id="IPR036514">
    <property type="entry name" value="SGNH_hydro_sf"/>
</dbReference>
<evidence type="ECO:0000313" key="1">
    <source>
        <dbReference type="EMBL" id="MET3749237.1"/>
    </source>
</evidence>
<protein>
    <recommendedName>
        <fullName evidence="3">SGNH hydrolase-type esterase domain-containing protein</fullName>
    </recommendedName>
</protein>
<name>A0ABV2M154_9FIRM</name>
<sequence>MNRKLCKWKGIFFLLMLFFLLFGGNKQVSAASAKCKVVFANARGVVSTPTYKSWERTVKPGQWINLPEYSWSGYRCYWEEKSGNTVKRYSPGAKYKVTKNTKFCLHRYELYDVKFYSEDGKKEHKDLRKQAIKGENITLPSVPHSSTTMGLGWSTTANAKTYQKPGTKIKINGDMKFYSKTQTITSVNLYKYDGKFWKSVPTNTGSTPVFPSVNLGSINMCLGWSKTMGKNSRPEYYAGDRIPTKTGNYYMVKFGPEDDKAPSYIRTPEGYDMVYFVGDSRTIGLQWGLGSRKPSNVDFVADSGEGLEWFERRDDTGGYKNLYRKVRKIFENSGGRARQAVIINLGVNDLWNSSSYIDYMRRVSQQLRGEFRCDMYYMSVNPVNSAMIKAYGGTYRTEAQVAAFNKSIRMSLCSGSNNYFTYIDACTALQKYGWISNFQNKGIYDGVHYSYQTYLRIYDYCIRNLRR</sequence>
<dbReference type="Proteomes" id="UP001549106">
    <property type="component" value="Unassembled WGS sequence"/>
</dbReference>
<dbReference type="Gene3D" id="3.40.50.1110">
    <property type="entry name" value="SGNH hydrolase"/>
    <property type="match status" value="1"/>
</dbReference>
<evidence type="ECO:0000313" key="2">
    <source>
        <dbReference type="Proteomes" id="UP001549106"/>
    </source>
</evidence>
<evidence type="ECO:0008006" key="3">
    <source>
        <dbReference type="Google" id="ProtNLM"/>
    </source>
</evidence>
<keyword evidence="2" id="KW-1185">Reference proteome</keyword>
<organism evidence="1 2">
    <name type="scientific">Blautia caecimuris</name>
    <dbReference type="NCBI Taxonomy" id="1796615"/>
    <lineage>
        <taxon>Bacteria</taxon>
        <taxon>Bacillati</taxon>
        <taxon>Bacillota</taxon>
        <taxon>Clostridia</taxon>
        <taxon>Lachnospirales</taxon>
        <taxon>Lachnospiraceae</taxon>
        <taxon>Blautia</taxon>
    </lineage>
</organism>
<proteinExistence type="predicted"/>
<gene>
    <name evidence="1" type="ORF">ABID24_000460</name>
</gene>
<dbReference type="CDD" id="cd00229">
    <property type="entry name" value="SGNH_hydrolase"/>
    <property type="match status" value="1"/>
</dbReference>
<comment type="caution">
    <text evidence="1">The sequence shown here is derived from an EMBL/GenBank/DDBJ whole genome shotgun (WGS) entry which is preliminary data.</text>
</comment>